<dbReference type="Proteomes" id="UP000624709">
    <property type="component" value="Unassembled WGS sequence"/>
</dbReference>
<comment type="caution">
    <text evidence="2">The sequence shown here is derived from an EMBL/GenBank/DDBJ whole genome shotgun (WGS) entry which is preliminary data.</text>
</comment>
<evidence type="ECO:0000313" key="2">
    <source>
        <dbReference type="EMBL" id="GIE65921.1"/>
    </source>
</evidence>
<reference evidence="2 3" key="1">
    <citation type="submission" date="2021-01" db="EMBL/GenBank/DDBJ databases">
        <title>Whole genome shotgun sequence of Actinoplanes palleronii NBRC 14916.</title>
        <authorList>
            <person name="Komaki H."/>
            <person name="Tamura T."/>
        </authorList>
    </citation>
    <scope>NUCLEOTIDE SEQUENCE [LARGE SCALE GENOMIC DNA]</scope>
    <source>
        <strain evidence="2 3">NBRC 14916</strain>
    </source>
</reference>
<feature type="region of interest" description="Disordered" evidence="1">
    <location>
        <begin position="42"/>
        <end position="65"/>
    </location>
</feature>
<sequence>MNSMRQLFVDAVGDLPPATASIDEIMEQGRIERRRLTVRRSLAMTRSRSGGHRGGGRGDSEVIDSALDTGHGQWCDCPGCRPE</sequence>
<gene>
    <name evidence="2" type="ORF">Apa02nite_020290</name>
</gene>
<evidence type="ECO:0000313" key="3">
    <source>
        <dbReference type="Proteomes" id="UP000624709"/>
    </source>
</evidence>
<name>A0ABQ4B650_9ACTN</name>
<keyword evidence="3" id="KW-1185">Reference proteome</keyword>
<protein>
    <submittedName>
        <fullName evidence="2">Uncharacterized protein</fullName>
    </submittedName>
</protein>
<proteinExistence type="predicted"/>
<accession>A0ABQ4B650</accession>
<organism evidence="2 3">
    <name type="scientific">Actinoplanes palleronii</name>
    <dbReference type="NCBI Taxonomy" id="113570"/>
    <lineage>
        <taxon>Bacteria</taxon>
        <taxon>Bacillati</taxon>
        <taxon>Actinomycetota</taxon>
        <taxon>Actinomycetes</taxon>
        <taxon>Micromonosporales</taxon>
        <taxon>Micromonosporaceae</taxon>
        <taxon>Actinoplanes</taxon>
    </lineage>
</organism>
<evidence type="ECO:0000256" key="1">
    <source>
        <dbReference type="SAM" id="MobiDB-lite"/>
    </source>
</evidence>
<dbReference type="EMBL" id="BOMS01000026">
    <property type="protein sequence ID" value="GIE65921.1"/>
    <property type="molecule type" value="Genomic_DNA"/>
</dbReference>